<accession>A0A399SFL4</accession>
<gene>
    <name evidence="10" type="ORF">D1627_07240</name>
</gene>
<keyword evidence="1 6" id="KW-0645">Protease</keyword>
<name>A0A399SFL4_9BACT</name>
<dbReference type="AlphaFoldDB" id="A0A399SFL4"/>
<evidence type="ECO:0000313" key="10">
    <source>
        <dbReference type="EMBL" id="RIJ41804.1"/>
    </source>
</evidence>
<evidence type="ECO:0000259" key="9">
    <source>
        <dbReference type="Pfam" id="PF01435"/>
    </source>
</evidence>
<dbReference type="PANTHER" id="PTHR22726:SF1">
    <property type="entry name" value="METALLOENDOPEPTIDASE OMA1, MITOCHONDRIAL"/>
    <property type="match status" value="1"/>
</dbReference>
<organism evidence="10 11">
    <name type="scientific">Pontibacter oryzae</name>
    <dbReference type="NCBI Taxonomy" id="2304593"/>
    <lineage>
        <taxon>Bacteria</taxon>
        <taxon>Pseudomonadati</taxon>
        <taxon>Bacteroidota</taxon>
        <taxon>Cytophagia</taxon>
        <taxon>Cytophagales</taxon>
        <taxon>Hymenobacteraceae</taxon>
        <taxon>Pontibacter</taxon>
    </lineage>
</organism>
<evidence type="ECO:0000256" key="3">
    <source>
        <dbReference type="ARBA" id="ARBA00022801"/>
    </source>
</evidence>
<comment type="cofactor">
    <cofactor evidence="6">
        <name>Zn(2+)</name>
        <dbReference type="ChEBI" id="CHEBI:29105"/>
    </cofactor>
    <text evidence="6">Binds 1 zinc ion per subunit.</text>
</comment>
<dbReference type="GO" id="GO:0046872">
    <property type="term" value="F:metal ion binding"/>
    <property type="evidence" value="ECO:0007669"/>
    <property type="project" value="UniProtKB-KW"/>
</dbReference>
<evidence type="ECO:0000313" key="11">
    <source>
        <dbReference type="Proteomes" id="UP000266005"/>
    </source>
</evidence>
<evidence type="ECO:0000256" key="5">
    <source>
        <dbReference type="ARBA" id="ARBA00023049"/>
    </source>
</evidence>
<comment type="caution">
    <text evidence="10">The sequence shown here is derived from an EMBL/GenBank/DDBJ whole genome shotgun (WGS) entry which is preliminary data.</text>
</comment>
<keyword evidence="3 6" id="KW-0378">Hydrolase</keyword>
<feature type="chain" id="PRO_5017177638" evidence="8">
    <location>
        <begin position="24"/>
        <end position="278"/>
    </location>
</feature>
<dbReference type="InterPro" id="IPR001915">
    <property type="entry name" value="Peptidase_M48"/>
</dbReference>
<keyword evidence="11" id="KW-1185">Reference proteome</keyword>
<evidence type="ECO:0000256" key="6">
    <source>
        <dbReference type="RuleBase" id="RU003983"/>
    </source>
</evidence>
<sequence length="278" mass="30425">MMKKTLFAPLWLLALACTLTLTSCDSNDGVIFSIQDDINLGNQVAHEVDSTYKAQGKLLDRSSSNANTQKAYQNLDRIVNRILNSGQVKYKQEFPWKVTIIKEDNTLNAFATPGGHIYVFTGLVKFLQDEDHFAGVLAHEIAHADKRHSVKQLQRDYGIALLLSVALGNNAGTLRQIAAQLTGTLAGLKFSRDAESEADETSVAYLGGTSYYACDGAAGFFVKMEQESQQGATPEFLSTHPSPENRIQDIQQEAKDRGCSTSSAPDSDFQQLKSALNL</sequence>
<keyword evidence="2" id="KW-0479">Metal-binding</keyword>
<evidence type="ECO:0000256" key="2">
    <source>
        <dbReference type="ARBA" id="ARBA00022723"/>
    </source>
</evidence>
<evidence type="ECO:0000256" key="1">
    <source>
        <dbReference type="ARBA" id="ARBA00022670"/>
    </source>
</evidence>
<dbReference type="Gene3D" id="3.30.2010.10">
    <property type="entry name" value="Metalloproteases ('zincins'), catalytic domain"/>
    <property type="match status" value="1"/>
</dbReference>
<feature type="signal peptide" evidence="8">
    <location>
        <begin position="1"/>
        <end position="23"/>
    </location>
</feature>
<dbReference type="EMBL" id="QWGE01000002">
    <property type="protein sequence ID" value="RIJ41804.1"/>
    <property type="molecule type" value="Genomic_DNA"/>
</dbReference>
<comment type="similarity">
    <text evidence="6">Belongs to the peptidase M48 family.</text>
</comment>
<keyword evidence="8" id="KW-0732">Signal</keyword>
<protein>
    <submittedName>
        <fullName evidence="10">Peptidase M48</fullName>
    </submittedName>
</protein>
<reference evidence="11" key="1">
    <citation type="submission" date="2018-08" db="EMBL/GenBank/DDBJ databases">
        <title>Mucilaginibacter sp. MYSH2.</title>
        <authorList>
            <person name="Seo T."/>
        </authorList>
    </citation>
    <scope>NUCLEOTIDE SEQUENCE [LARGE SCALE GENOMIC DNA]</scope>
    <source>
        <strain evidence="11">KIRAN</strain>
    </source>
</reference>
<dbReference type="GO" id="GO:0016020">
    <property type="term" value="C:membrane"/>
    <property type="evidence" value="ECO:0007669"/>
    <property type="project" value="TreeGrafter"/>
</dbReference>
<evidence type="ECO:0000256" key="7">
    <source>
        <dbReference type="SAM" id="MobiDB-lite"/>
    </source>
</evidence>
<proteinExistence type="inferred from homology"/>
<dbReference type="GO" id="GO:0051603">
    <property type="term" value="P:proteolysis involved in protein catabolic process"/>
    <property type="evidence" value="ECO:0007669"/>
    <property type="project" value="TreeGrafter"/>
</dbReference>
<dbReference type="RefSeq" id="WP_119431550.1">
    <property type="nucleotide sequence ID" value="NZ_QWGE01000002.1"/>
</dbReference>
<feature type="region of interest" description="Disordered" evidence="7">
    <location>
        <begin position="252"/>
        <end position="278"/>
    </location>
</feature>
<feature type="domain" description="Peptidase M48" evidence="9">
    <location>
        <begin position="73"/>
        <end position="253"/>
    </location>
</feature>
<feature type="compositionally biased region" description="Polar residues" evidence="7">
    <location>
        <begin position="259"/>
        <end position="278"/>
    </location>
</feature>
<dbReference type="Pfam" id="PF01435">
    <property type="entry name" value="Peptidase_M48"/>
    <property type="match status" value="1"/>
</dbReference>
<dbReference type="OrthoDB" id="9810445at2"/>
<dbReference type="PROSITE" id="PS51257">
    <property type="entry name" value="PROKAR_LIPOPROTEIN"/>
    <property type="match status" value="1"/>
</dbReference>
<dbReference type="InterPro" id="IPR051156">
    <property type="entry name" value="Mito/Outer_Membr_Metalloprot"/>
</dbReference>
<dbReference type="GO" id="GO:0004222">
    <property type="term" value="F:metalloendopeptidase activity"/>
    <property type="evidence" value="ECO:0007669"/>
    <property type="project" value="InterPro"/>
</dbReference>
<evidence type="ECO:0000256" key="8">
    <source>
        <dbReference type="SAM" id="SignalP"/>
    </source>
</evidence>
<dbReference type="PANTHER" id="PTHR22726">
    <property type="entry name" value="METALLOENDOPEPTIDASE OMA1"/>
    <property type="match status" value="1"/>
</dbReference>
<dbReference type="Proteomes" id="UP000266005">
    <property type="component" value="Unassembled WGS sequence"/>
</dbReference>
<keyword evidence="4 6" id="KW-0862">Zinc</keyword>
<keyword evidence="5 6" id="KW-0482">Metalloprotease</keyword>
<evidence type="ECO:0000256" key="4">
    <source>
        <dbReference type="ARBA" id="ARBA00022833"/>
    </source>
</evidence>